<keyword evidence="2" id="KW-1185">Reference proteome</keyword>
<reference evidence="1 2" key="1">
    <citation type="journal article" date="2010" name="Stand. Genomic Sci.">
        <title>Complete genome sequence of Cellulomonas flavigena type strain (134).</title>
        <authorList>
            <person name="Abt B."/>
            <person name="Foster B."/>
            <person name="Lapidus A."/>
            <person name="Clum A."/>
            <person name="Sun H."/>
            <person name="Pukall R."/>
            <person name="Lucas S."/>
            <person name="Glavina Del Rio T."/>
            <person name="Nolan M."/>
            <person name="Tice H."/>
            <person name="Cheng J.F."/>
            <person name="Pitluck S."/>
            <person name="Liolios K."/>
            <person name="Ivanova N."/>
            <person name="Mavromatis K."/>
            <person name="Ovchinnikova G."/>
            <person name="Pati A."/>
            <person name="Goodwin L."/>
            <person name="Chen A."/>
            <person name="Palaniappan K."/>
            <person name="Land M."/>
            <person name="Hauser L."/>
            <person name="Chang Y.J."/>
            <person name="Jeffries C.D."/>
            <person name="Rohde M."/>
            <person name="Goker M."/>
            <person name="Woyke T."/>
            <person name="Bristow J."/>
            <person name="Eisen J.A."/>
            <person name="Markowitz V."/>
            <person name="Hugenholtz P."/>
            <person name="Kyrpides N.C."/>
            <person name="Klenk H.P."/>
        </authorList>
    </citation>
    <scope>NUCLEOTIDE SEQUENCE [LARGE SCALE GENOMIC DNA]</scope>
    <source>
        <strain evidence="2">ATCC 482 / DSM 20109 / BCRC 11376 / JCM 18109 / NBRC 3775 / NCIMB 8073 / NRS 134</strain>
    </source>
</reference>
<gene>
    <name evidence="1" type="ordered locus">Cfla_0934</name>
</gene>
<evidence type="ECO:0000313" key="2">
    <source>
        <dbReference type="Proteomes" id="UP000000849"/>
    </source>
</evidence>
<name>D5UKM4_CELFN</name>
<dbReference type="Proteomes" id="UP000000849">
    <property type="component" value="Chromosome"/>
</dbReference>
<dbReference type="GO" id="GO:0006355">
    <property type="term" value="P:regulation of DNA-templated transcription"/>
    <property type="evidence" value="ECO:0007669"/>
    <property type="project" value="InterPro"/>
</dbReference>
<organism evidence="1 2">
    <name type="scientific">Cellulomonas flavigena (strain ATCC 482 / DSM 20109 / BCRC 11376 / JCM 18109 / NBRC 3775 / NCIMB 8073 / NRS 134)</name>
    <dbReference type="NCBI Taxonomy" id="446466"/>
    <lineage>
        <taxon>Bacteria</taxon>
        <taxon>Bacillati</taxon>
        <taxon>Actinomycetota</taxon>
        <taxon>Actinomycetes</taxon>
        <taxon>Micrococcales</taxon>
        <taxon>Cellulomonadaceae</taxon>
        <taxon>Cellulomonas</taxon>
    </lineage>
</organism>
<dbReference type="HOGENOM" id="CLU_199728_0_0_11"/>
<proteinExistence type="predicted"/>
<sequence>MPDILVRGLSEAAVAHFDAEAASLGLSRAEVLRRHLEAEVRADAPRPTMTPDDWDRFAREFGDLGDPEVMASAWR</sequence>
<dbReference type="EMBL" id="CP001964">
    <property type="protein sequence ID" value="ADG73842.1"/>
    <property type="molecule type" value="Genomic_DNA"/>
</dbReference>
<accession>D5UKM4</accession>
<dbReference type="STRING" id="446466.Cfla_0934"/>
<dbReference type="Gene3D" id="1.10.1220.10">
    <property type="entry name" value="Met repressor-like"/>
    <property type="match status" value="1"/>
</dbReference>
<dbReference type="OrthoDB" id="3215765at2"/>
<dbReference type="InterPro" id="IPR013321">
    <property type="entry name" value="Arc_rbn_hlx_hlx"/>
</dbReference>
<protein>
    <recommendedName>
        <fullName evidence="3">Antitoxin</fullName>
    </recommendedName>
</protein>
<dbReference type="RefSeq" id="WP_013116176.1">
    <property type="nucleotide sequence ID" value="NC_014151.1"/>
</dbReference>
<evidence type="ECO:0008006" key="3">
    <source>
        <dbReference type="Google" id="ProtNLM"/>
    </source>
</evidence>
<dbReference type="KEGG" id="cfl:Cfla_0934"/>
<dbReference type="AlphaFoldDB" id="D5UKM4"/>
<evidence type="ECO:0000313" key="1">
    <source>
        <dbReference type="EMBL" id="ADG73842.1"/>
    </source>
</evidence>